<dbReference type="RefSeq" id="WP_379497095.1">
    <property type="nucleotide sequence ID" value="NZ_JBHSAO010000008.1"/>
</dbReference>
<evidence type="ECO:0000256" key="1">
    <source>
        <dbReference type="ARBA" id="ARBA00004651"/>
    </source>
</evidence>
<comment type="similarity">
    <text evidence="2">Belongs to the UPF0702 family.</text>
</comment>
<dbReference type="InterPro" id="IPR023090">
    <property type="entry name" value="UPF0702_alpha/beta_dom_sf"/>
</dbReference>
<evidence type="ECO:0000256" key="4">
    <source>
        <dbReference type="ARBA" id="ARBA00022692"/>
    </source>
</evidence>
<protein>
    <submittedName>
        <fullName evidence="9">DUF421 domain-containing protein</fullName>
    </submittedName>
</protein>
<proteinExistence type="inferred from homology"/>
<feature type="transmembrane region" description="Helical" evidence="7">
    <location>
        <begin position="6"/>
        <end position="26"/>
    </location>
</feature>
<dbReference type="PANTHER" id="PTHR34582">
    <property type="entry name" value="UPF0702 TRANSMEMBRANE PROTEIN YCAP"/>
    <property type="match status" value="1"/>
</dbReference>
<comment type="subcellular location">
    <subcellularLocation>
        <location evidence="1">Cell membrane</location>
        <topology evidence="1">Multi-pass membrane protein</topology>
    </subcellularLocation>
</comment>
<evidence type="ECO:0000256" key="6">
    <source>
        <dbReference type="ARBA" id="ARBA00023136"/>
    </source>
</evidence>
<evidence type="ECO:0000256" key="7">
    <source>
        <dbReference type="SAM" id="Phobius"/>
    </source>
</evidence>
<keyword evidence="5 7" id="KW-1133">Transmembrane helix</keyword>
<organism evidence="9 10">
    <name type="scientific">Oceanobacillus longus</name>
    <dbReference type="NCBI Taxonomy" id="930120"/>
    <lineage>
        <taxon>Bacteria</taxon>
        <taxon>Bacillati</taxon>
        <taxon>Bacillota</taxon>
        <taxon>Bacilli</taxon>
        <taxon>Bacillales</taxon>
        <taxon>Bacillaceae</taxon>
        <taxon>Oceanobacillus</taxon>
    </lineage>
</organism>
<evidence type="ECO:0000313" key="10">
    <source>
        <dbReference type="Proteomes" id="UP001595772"/>
    </source>
</evidence>
<keyword evidence="10" id="KW-1185">Reference proteome</keyword>
<evidence type="ECO:0000256" key="5">
    <source>
        <dbReference type="ARBA" id="ARBA00022989"/>
    </source>
</evidence>
<evidence type="ECO:0000256" key="3">
    <source>
        <dbReference type="ARBA" id="ARBA00022475"/>
    </source>
</evidence>
<dbReference type="PANTHER" id="PTHR34582:SF6">
    <property type="entry name" value="UPF0702 TRANSMEMBRANE PROTEIN YCAP"/>
    <property type="match status" value="1"/>
</dbReference>
<keyword evidence="6 7" id="KW-0472">Membrane</keyword>
<reference evidence="10" key="1">
    <citation type="journal article" date="2019" name="Int. J. Syst. Evol. Microbiol.">
        <title>The Global Catalogue of Microorganisms (GCM) 10K type strain sequencing project: providing services to taxonomists for standard genome sequencing and annotation.</title>
        <authorList>
            <consortium name="The Broad Institute Genomics Platform"/>
            <consortium name="The Broad Institute Genome Sequencing Center for Infectious Disease"/>
            <person name="Wu L."/>
            <person name="Ma J."/>
        </authorList>
    </citation>
    <scope>NUCLEOTIDE SEQUENCE [LARGE SCALE GENOMIC DNA]</scope>
    <source>
        <strain evidence="10">IBRC-M 10703</strain>
    </source>
</reference>
<dbReference type="Pfam" id="PF04239">
    <property type="entry name" value="DUF421"/>
    <property type="match status" value="1"/>
</dbReference>
<evidence type="ECO:0000256" key="2">
    <source>
        <dbReference type="ARBA" id="ARBA00006448"/>
    </source>
</evidence>
<dbReference type="EMBL" id="JBHSAO010000008">
    <property type="protein sequence ID" value="MFC4024607.1"/>
    <property type="molecule type" value="Genomic_DNA"/>
</dbReference>
<keyword evidence="3" id="KW-1003">Cell membrane</keyword>
<dbReference type="InterPro" id="IPR007353">
    <property type="entry name" value="DUF421"/>
</dbReference>
<evidence type="ECO:0000313" key="9">
    <source>
        <dbReference type="EMBL" id="MFC4024607.1"/>
    </source>
</evidence>
<dbReference type="Proteomes" id="UP001595772">
    <property type="component" value="Unassembled WGS sequence"/>
</dbReference>
<name>A0ABV8GXM7_9BACI</name>
<feature type="domain" description="YetF C-terminal" evidence="8">
    <location>
        <begin position="86"/>
        <end position="217"/>
    </location>
</feature>
<gene>
    <name evidence="9" type="ORF">ACFOUV_12455</name>
</gene>
<evidence type="ECO:0000259" key="8">
    <source>
        <dbReference type="Pfam" id="PF04239"/>
    </source>
</evidence>
<keyword evidence="4 7" id="KW-0812">Transmembrane</keyword>
<accession>A0ABV8GXM7</accession>
<sequence length="240" mass="27335">MEFAKELLILLVRIITILPLLLLVTLFMGKRSIGQLPVFDFLIFLSLGAVVGADIADPKIEHIHTAVAIILIGILQKVISKWKIGNRSVGKKLTFEPTVVISDGKFIIENMKKIQYSIDNVLMMLREKDVFDTSVVKMAIIEANGNLSVLRKPSKSPVSKEDMNIYNKTPEFSYPVIVEGKLYTDVLEYLHLNETWLKEMLKKLSITNMDNVFFASVDYENNLHVTLKTDKINKLPRVYH</sequence>
<dbReference type="Gene3D" id="3.30.240.20">
    <property type="entry name" value="bsu07140 like domains"/>
    <property type="match status" value="2"/>
</dbReference>
<comment type="caution">
    <text evidence="9">The sequence shown here is derived from an EMBL/GenBank/DDBJ whole genome shotgun (WGS) entry which is preliminary data.</text>
</comment>